<name>A0A1E8EWA3_9CLOT</name>
<dbReference type="GO" id="GO:0003887">
    <property type="term" value="F:DNA-directed DNA polymerase activity"/>
    <property type="evidence" value="ECO:0007669"/>
    <property type="project" value="UniProtKB-KW"/>
</dbReference>
<dbReference type="NCBIfam" id="NF004047">
    <property type="entry name" value="PRK05564.1"/>
    <property type="match status" value="1"/>
</dbReference>
<proteinExistence type="predicted"/>
<keyword evidence="5" id="KW-0235">DNA replication</keyword>
<dbReference type="Pfam" id="PF13177">
    <property type="entry name" value="DNA_pol3_delta2"/>
    <property type="match status" value="1"/>
</dbReference>
<dbReference type="SUPFAM" id="SSF52540">
    <property type="entry name" value="P-loop containing nucleoside triphosphate hydrolases"/>
    <property type="match status" value="1"/>
</dbReference>
<comment type="catalytic activity">
    <reaction evidence="7">
        <text>DNA(n) + a 2'-deoxyribonucleoside 5'-triphosphate = DNA(n+1) + diphosphate</text>
        <dbReference type="Rhea" id="RHEA:22508"/>
        <dbReference type="Rhea" id="RHEA-COMP:17339"/>
        <dbReference type="Rhea" id="RHEA-COMP:17340"/>
        <dbReference type="ChEBI" id="CHEBI:33019"/>
        <dbReference type="ChEBI" id="CHEBI:61560"/>
        <dbReference type="ChEBI" id="CHEBI:173112"/>
        <dbReference type="EC" id="2.7.7.7"/>
    </reaction>
</comment>
<dbReference type="PANTHER" id="PTHR11669">
    <property type="entry name" value="REPLICATION FACTOR C / DNA POLYMERASE III GAMMA-TAU SUBUNIT"/>
    <property type="match status" value="1"/>
</dbReference>
<gene>
    <name evidence="9" type="primary">dnaX_2</name>
    <name evidence="9" type="ORF">CLOACE_20870</name>
</gene>
<dbReference type="GO" id="GO:0006261">
    <property type="term" value="P:DNA-templated DNA replication"/>
    <property type="evidence" value="ECO:0007669"/>
    <property type="project" value="TreeGrafter"/>
</dbReference>
<comment type="caution">
    <text evidence="9">The sequence shown here is derived from an EMBL/GenBank/DDBJ whole genome shotgun (WGS) entry which is preliminary data.</text>
</comment>
<dbReference type="GO" id="GO:0003677">
    <property type="term" value="F:DNA binding"/>
    <property type="evidence" value="ECO:0007669"/>
    <property type="project" value="InterPro"/>
</dbReference>
<protein>
    <recommendedName>
        <fullName evidence="2">DNA polymerase III subunit delta'</fullName>
        <ecNumber evidence="1">2.7.7.7</ecNumber>
    </recommendedName>
</protein>
<organism evidence="9 10">
    <name type="scientific">Clostridium acetireducens DSM 10703</name>
    <dbReference type="NCBI Taxonomy" id="1121290"/>
    <lineage>
        <taxon>Bacteria</taxon>
        <taxon>Bacillati</taxon>
        <taxon>Bacillota</taxon>
        <taxon>Clostridia</taxon>
        <taxon>Eubacteriales</taxon>
        <taxon>Clostridiaceae</taxon>
        <taxon>Clostridium</taxon>
    </lineage>
</organism>
<evidence type="ECO:0000256" key="1">
    <source>
        <dbReference type="ARBA" id="ARBA00012417"/>
    </source>
</evidence>
<keyword evidence="3 9" id="KW-0808">Transferase</keyword>
<dbReference type="Gene3D" id="3.40.50.300">
    <property type="entry name" value="P-loop containing nucleotide triphosphate hydrolases"/>
    <property type="match status" value="1"/>
</dbReference>
<dbReference type="InterPro" id="IPR050238">
    <property type="entry name" value="DNA_Rep/Repair_Clamp_Loader"/>
</dbReference>
<keyword evidence="6" id="KW-0239">DNA-directed DNA polymerase</keyword>
<evidence type="ECO:0000256" key="4">
    <source>
        <dbReference type="ARBA" id="ARBA00022695"/>
    </source>
</evidence>
<evidence type="ECO:0000256" key="5">
    <source>
        <dbReference type="ARBA" id="ARBA00022705"/>
    </source>
</evidence>
<dbReference type="STRING" id="1121290.CLAOCE_20870"/>
<dbReference type="EMBL" id="LZFO01000041">
    <property type="protein sequence ID" value="OFI01532.1"/>
    <property type="molecule type" value="Genomic_DNA"/>
</dbReference>
<accession>A0A1E8EWA3</accession>
<dbReference type="GO" id="GO:0009360">
    <property type="term" value="C:DNA polymerase III complex"/>
    <property type="evidence" value="ECO:0007669"/>
    <property type="project" value="InterPro"/>
</dbReference>
<dbReference type="PATRIC" id="fig|1121290.3.peg.2096"/>
<evidence type="ECO:0000256" key="6">
    <source>
        <dbReference type="ARBA" id="ARBA00022932"/>
    </source>
</evidence>
<keyword evidence="10" id="KW-1185">Reference proteome</keyword>
<evidence type="ECO:0000256" key="3">
    <source>
        <dbReference type="ARBA" id="ARBA00022679"/>
    </source>
</evidence>
<evidence type="ECO:0000313" key="9">
    <source>
        <dbReference type="EMBL" id="OFI01532.1"/>
    </source>
</evidence>
<dbReference type="Proteomes" id="UP000175744">
    <property type="component" value="Unassembled WGS sequence"/>
</dbReference>
<dbReference type="Gene3D" id="1.20.272.10">
    <property type="match status" value="1"/>
</dbReference>
<evidence type="ECO:0000256" key="2">
    <source>
        <dbReference type="ARBA" id="ARBA00014363"/>
    </source>
</evidence>
<dbReference type="AlphaFoldDB" id="A0A1E8EWA3"/>
<keyword evidence="4 9" id="KW-0548">Nucleotidyltransferase</keyword>
<dbReference type="InterPro" id="IPR027417">
    <property type="entry name" value="P-loop_NTPase"/>
</dbReference>
<dbReference type="InterPro" id="IPR015199">
    <property type="entry name" value="DNA_pol_III_delta_C"/>
</dbReference>
<evidence type="ECO:0000259" key="8">
    <source>
        <dbReference type="Pfam" id="PF09115"/>
    </source>
</evidence>
<evidence type="ECO:0000313" key="10">
    <source>
        <dbReference type="Proteomes" id="UP000175744"/>
    </source>
</evidence>
<evidence type="ECO:0000256" key="7">
    <source>
        <dbReference type="ARBA" id="ARBA00049244"/>
    </source>
</evidence>
<dbReference type="Pfam" id="PF09115">
    <property type="entry name" value="DNApol3-delta_C"/>
    <property type="match status" value="1"/>
</dbReference>
<sequence>MNFNSIIGHDFIKKQIENAINNQRFLHANIILGEDGIGKSVIAKEIGLKILNKQTYKKYIDLIEYKGSKKKIGIDEVRSLIEKVYKKPFQGNNKVIIIYNAHNMTQEAQNAFLKTIEEPPLGVYIILLCENLNNLLETIVSRCEIYRLHKLNKNEIRSFIEVNYPELIEKKHNLDNLIAFSDGIPGRIDKILKDEDFNILRNNIMDILLELNNNDKEKVLSFGNLIIEKIKFWEDIMEIFLYYIRDVLVYKETGSNEFIINLDKFINIKHLAEVFSYNKLNNIVNIIKDTNIKINKNVNTKLLIDSMLINMQEV</sequence>
<reference evidence="9 10" key="1">
    <citation type="submission" date="2016-06" db="EMBL/GenBank/DDBJ databases">
        <title>Genome sequence of Clostridium acetireducens DSM 10703.</title>
        <authorList>
            <person name="Poehlein A."/>
            <person name="Fluechter S."/>
            <person name="Duerre P."/>
            <person name="Daniel R."/>
        </authorList>
    </citation>
    <scope>NUCLEOTIDE SEQUENCE [LARGE SCALE GENOMIC DNA]</scope>
    <source>
        <strain evidence="9 10">DSM 10703</strain>
    </source>
</reference>
<dbReference type="RefSeq" id="WP_070111115.1">
    <property type="nucleotide sequence ID" value="NZ_LZFO01000041.1"/>
</dbReference>
<dbReference type="PANTHER" id="PTHR11669:SF8">
    <property type="entry name" value="DNA POLYMERASE III SUBUNIT DELTA"/>
    <property type="match status" value="1"/>
</dbReference>
<dbReference type="EC" id="2.7.7.7" evidence="1"/>
<feature type="domain" description="DNA polymerase III delta subunit C-terminal" evidence="8">
    <location>
        <begin position="200"/>
        <end position="312"/>
    </location>
</feature>
<dbReference type="OrthoDB" id="9810148at2"/>